<feature type="domain" description="S1 motif" evidence="2">
    <location>
        <begin position="33"/>
        <end position="106"/>
    </location>
</feature>
<evidence type="ECO:0000313" key="3">
    <source>
        <dbReference type="EMBL" id="MCA9726498.1"/>
    </source>
</evidence>
<dbReference type="InterPro" id="IPR003029">
    <property type="entry name" value="S1_domain"/>
</dbReference>
<feature type="non-terminal residue" evidence="3">
    <location>
        <position position="1"/>
    </location>
</feature>
<evidence type="ECO:0000259" key="2">
    <source>
        <dbReference type="PROSITE" id="PS50126"/>
    </source>
</evidence>
<evidence type="ECO:0000256" key="1">
    <source>
        <dbReference type="SAM" id="MobiDB-lite"/>
    </source>
</evidence>
<sequence>ADRRRVSLSIRDREPAPPVDEAESAAERRPRTGDVVDAVVRNIKPYGIFADLPVYGARVSGLIPREETGEKRGADLTKRFEAGAPLKVTVIDVAADGKIRLSLTAQQAAEERKGFEDFRAKTNAPRGTSTAMEEAFKRALKSQH</sequence>
<feature type="compositionally biased region" description="Basic and acidic residues" evidence="1">
    <location>
        <begin position="1"/>
        <end position="15"/>
    </location>
</feature>
<dbReference type="SUPFAM" id="SSF50249">
    <property type="entry name" value="Nucleic acid-binding proteins"/>
    <property type="match status" value="1"/>
</dbReference>
<accession>A0A956LW72</accession>
<gene>
    <name evidence="3" type="ORF">KC729_02380</name>
</gene>
<reference evidence="3" key="1">
    <citation type="submission" date="2020-04" db="EMBL/GenBank/DDBJ databases">
        <authorList>
            <person name="Zhang T."/>
        </authorList>
    </citation>
    <scope>NUCLEOTIDE SEQUENCE</scope>
    <source>
        <strain evidence="3">HKST-UBA01</strain>
    </source>
</reference>
<dbReference type="Pfam" id="PF00575">
    <property type="entry name" value="S1"/>
    <property type="match status" value="1"/>
</dbReference>
<dbReference type="Gene3D" id="2.40.50.140">
    <property type="entry name" value="Nucleic acid-binding proteins"/>
    <property type="match status" value="1"/>
</dbReference>
<evidence type="ECO:0000313" key="4">
    <source>
        <dbReference type="Proteomes" id="UP000697710"/>
    </source>
</evidence>
<dbReference type="InterPro" id="IPR012340">
    <property type="entry name" value="NA-bd_OB-fold"/>
</dbReference>
<dbReference type="EMBL" id="JAGQHR010000036">
    <property type="protein sequence ID" value="MCA9726498.1"/>
    <property type="molecule type" value="Genomic_DNA"/>
</dbReference>
<name>A0A956LW72_UNCEI</name>
<feature type="region of interest" description="Disordered" evidence="1">
    <location>
        <begin position="112"/>
        <end position="144"/>
    </location>
</feature>
<dbReference type="AlphaFoldDB" id="A0A956LW72"/>
<dbReference type="GO" id="GO:0003676">
    <property type="term" value="F:nucleic acid binding"/>
    <property type="evidence" value="ECO:0007669"/>
    <property type="project" value="InterPro"/>
</dbReference>
<proteinExistence type="predicted"/>
<dbReference type="SMART" id="SM00316">
    <property type="entry name" value="S1"/>
    <property type="match status" value="1"/>
</dbReference>
<dbReference type="PROSITE" id="PS50126">
    <property type="entry name" value="S1"/>
    <property type="match status" value="1"/>
</dbReference>
<organism evidence="3 4">
    <name type="scientific">Eiseniibacteriota bacterium</name>
    <dbReference type="NCBI Taxonomy" id="2212470"/>
    <lineage>
        <taxon>Bacteria</taxon>
        <taxon>Candidatus Eiseniibacteriota</taxon>
    </lineage>
</organism>
<feature type="region of interest" description="Disordered" evidence="1">
    <location>
        <begin position="1"/>
        <end position="33"/>
    </location>
</feature>
<reference evidence="3" key="2">
    <citation type="journal article" date="2021" name="Microbiome">
        <title>Successional dynamics and alternative stable states in a saline activated sludge microbial community over 9 years.</title>
        <authorList>
            <person name="Wang Y."/>
            <person name="Ye J."/>
            <person name="Ju F."/>
            <person name="Liu L."/>
            <person name="Boyd J.A."/>
            <person name="Deng Y."/>
            <person name="Parks D.H."/>
            <person name="Jiang X."/>
            <person name="Yin X."/>
            <person name="Woodcroft B.J."/>
            <person name="Tyson G.W."/>
            <person name="Hugenholtz P."/>
            <person name="Polz M.F."/>
            <person name="Zhang T."/>
        </authorList>
    </citation>
    <scope>NUCLEOTIDE SEQUENCE</scope>
    <source>
        <strain evidence="3">HKST-UBA01</strain>
    </source>
</reference>
<protein>
    <submittedName>
        <fullName evidence="3">S1 RNA-binding domain-containing protein</fullName>
    </submittedName>
</protein>
<dbReference type="Proteomes" id="UP000697710">
    <property type="component" value="Unassembled WGS sequence"/>
</dbReference>
<comment type="caution">
    <text evidence="3">The sequence shown here is derived from an EMBL/GenBank/DDBJ whole genome shotgun (WGS) entry which is preliminary data.</text>
</comment>